<protein>
    <submittedName>
        <fullName evidence="3">Uncharacterized protein</fullName>
    </submittedName>
</protein>
<sequence>MLLSRLLSCIFLLNVPATVVARRGNGDSEDSSDASGDSSSSSGSSSSTLSDSCGPRHHTLYSYDLVPGNAYNWTTNAGGLKGRNPTTYDGSYFQGEAFLGYTITGGTRCPNATGSVRMLGYAWIGPQTPYPKGPENPIIIGFKAWESDKPLENITFSYDYLDDSPYCPRPPDLTKLTTTRGWTDWEARTYRAGDIVRISLLPDQARAGAVLFNGSTIPNLDPAPAYEDGNILLPASSCDSDERLSVGWPERTIVTGSVTNETLTISIVGAGATKTAYKYYKGKEDDIHVTFNVTFSGTFDSTNSTRRVAVQQDSQPMLFWVDNSSCMLGPDGRLMKLMWLAWTALFFCL</sequence>
<proteinExistence type="predicted"/>
<dbReference type="Proteomes" id="UP000036893">
    <property type="component" value="Unassembled WGS sequence"/>
</dbReference>
<feature type="chain" id="PRO_5034740027" evidence="2">
    <location>
        <begin position="22"/>
        <end position="349"/>
    </location>
</feature>
<reference evidence="3" key="2">
    <citation type="submission" date="2021-01" db="EMBL/GenBank/DDBJ databases">
        <title>Pan-genome distribution and transcriptional activeness of fungal secondary metabolism genes in Aspergillus section Fumigati.</title>
        <authorList>
            <person name="Takahashi H."/>
            <person name="Umemura M."/>
            <person name="Ninomiya A."/>
            <person name="Kusuya Y."/>
            <person name="Urayama S."/>
            <person name="Shimizu M."/>
            <person name="Watanabe A."/>
            <person name="Kamei K."/>
            <person name="Yaguchi T."/>
            <person name="Hagiwara D."/>
        </authorList>
    </citation>
    <scope>NUCLEOTIDE SEQUENCE</scope>
    <source>
        <strain evidence="3">IFM 46973</strain>
    </source>
</reference>
<comment type="caution">
    <text evidence="3">The sequence shown here is derived from an EMBL/GenBank/DDBJ whole genome shotgun (WGS) entry which is preliminary data.</text>
</comment>
<reference evidence="3" key="1">
    <citation type="journal article" date="2015" name="Genome Announc.">
        <title>Draft Genome Sequence of the Pathogenic Filamentous Fungus Aspergillus udagawae Strain IFM 46973T.</title>
        <authorList>
            <person name="Kusuya Y."/>
            <person name="Takahashi-Nakaguchi A."/>
            <person name="Takahashi H."/>
            <person name="Yaguchi T."/>
        </authorList>
    </citation>
    <scope>NUCLEOTIDE SEQUENCE</scope>
    <source>
        <strain evidence="3">IFM 46973</strain>
    </source>
</reference>
<gene>
    <name evidence="3" type="ORF">Aud_009529</name>
</gene>
<accession>A0A8E0QZ02</accession>
<evidence type="ECO:0000313" key="3">
    <source>
        <dbReference type="EMBL" id="GIC93050.1"/>
    </source>
</evidence>
<dbReference type="RefSeq" id="XP_043150316.1">
    <property type="nucleotide sequence ID" value="XM_043294381.1"/>
</dbReference>
<dbReference type="EMBL" id="BBXM02000008">
    <property type="protein sequence ID" value="GIC93050.1"/>
    <property type="molecule type" value="Genomic_DNA"/>
</dbReference>
<name>A0A8E0QZ02_9EURO</name>
<keyword evidence="2" id="KW-0732">Signal</keyword>
<organism evidence="3 4">
    <name type="scientific">Aspergillus udagawae</name>
    <dbReference type="NCBI Taxonomy" id="91492"/>
    <lineage>
        <taxon>Eukaryota</taxon>
        <taxon>Fungi</taxon>
        <taxon>Dikarya</taxon>
        <taxon>Ascomycota</taxon>
        <taxon>Pezizomycotina</taxon>
        <taxon>Eurotiomycetes</taxon>
        <taxon>Eurotiomycetidae</taxon>
        <taxon>Eurotiales</taxon>
        <taxon>Aspergillaceae</taxon>
        <taxon>Aspergillus</taxon>
        <taxon>Aspergillus subgen. Fumigati</taxon>
    </lineage>
</organism>
<evidence type="ECO:0000313" key="4">
    <source>
        <dbReference type="Proteomes" id="UP000036893"/>
    </source>
</evidence>
<evidence type="ECO:0000256" key="2">
    <source>
        <dbReference type="SAM" id="SignalP"/>
    </source>
</evidence>
<feature type="region of interest" description="Disordered" evidence="1">
    <location>
        <begin position="22"/>
        <end position="53"/>
    </location>
</feature>
<feature type="compositionally biased region" description="Low complexity" evidence="1">
    <location>
        <begin position="33"/>
        <end position="53"/>
    </location>
</feature>
<dbReference type="AlphaFoldDB" id="A0A8E0QZ02"/>
<dbReference type="GeneID" id="66997006"/>
<feature type="signal peptide" evidence="2">
    <location>
        <begin position="1"/>
        <end position="21"/>
    </location>
</feature>
<evidence type="ECO:0000256" key="1">
    <source>
        <dbReference type="SAM" id="MobiDB-lite"/>
    </source>
</evidence>